<dbReference type="EC" id="2.7.7.65" evidence="1"/>
<dbReference type="InterPro" id="IPR011110">
    <property type="entry name" value="Reg_prop"/>
</dbReference>
<dbReference type="PANTHER" id="PTHR45138:SF9">
    <property type="entry name" value="DIGUANYLATE CYCLASE DGCM-RELATED"/>
    <property type="match status" value="1"/>
</dbReference>
<dbReference type="NCBIfam" id="TIGR00254">
    <property type="entry name" value="GGDEF"/>
    <property type="match status" value="1"/>
</dbReference>
<dbReference type="Gene3D" id="2.60.40.10">
    <property type="entry name" value="Immunoglobulins"/>
    <property type="match status" value="1"/>
</dbReference>
<keyword evidence="3" id="KW-0472">Membrane</keyword>
<dbReference type="InterPro" id="IPR050469">
    <property type="entry name" value="Diguanylate_Cyclase"/>
</dbReference>
<feature type="chain" id="PRO_5047462128" description="diguanylate cyclase" evidence="4">
    <location>
        <begin position="19"/>
        <end position="1040"/>
    </location>
</feature>
<dbReference type="SUPFAM" id="SSF63829">
    <property type="entry name" value="Calcium-dependent phosphotriesterase"/>
    <property type="match status" value="2"/>
</dbReference>
<dbReference type="InterPro" id="IPR000160">
    <property type="entry name" value="GGDEF_dom"/>
</dbReference>
<organism evidence="6 7">
    <name type="scientific">Lysobacter koreensis</name>
    <dbReference type="NCBI Taxonomy" id="266122"/>
    <lineage>
        <taxon>Bacteria</taxon>
        <taxon>Pseudomonadati</taxon>
        <taxon>Pseudomonadota</taxon>
        <taxon>Gammaproteobacteria</taxon>
        <taxon>Lysobacterales</taxon>
        <taxon>Lysobacteraceae</taxon>
        <taxon>Lysobacter</taxon>
    </lineage>
</organism>
<dbReference type="PANTHER" id="PTHR45138">
    <property type="entry name" value="REGULATORY COMPONENTS OF SENSORY TRANSDUCTION SYSTEM"/>
    <property type="match status" value="1"/>
</dbReference>
<dbReference type="SUPFAM" id="SSF55073">
    <property type="entry name" value="Nucleotide cyclase"/>
    <property type="match status" value="1"/>
</dbReference>
<dbReference type="InterPro" id="IPR043128">
    <property type="entry name" value="Rev_trsase/Diguanyl_cyclase"/>
</dbReference>
<dbReference type="SMART" id="SM00267">
    <property type="entry name" value="GGDEF"/>
    <property type="match status" value="1"/>
</dbReference>
<proteinExistence type="predicted"/>
<evidence type="ECO:0000313" key="6">
    <source>
        <dbReference type="EMBL" id="MFD0739404.1"/>
    </source>
</evidence>
<accession>A0ABW2YLX5</accession>
<dbReference type="Gene3D" id="2.130.10.10">
    <property type="entry name" value="YVTN repeat-like/Quinoprotein amine dehydrogenase"/>
    <property type="match status" value="3"/>
</dbReference>
<evidence type="ECO:0000256" key="3">
    <source>
        <dbReference type="SAM" id="Phobius"/>
    </source>
</evidence>
<reference evidence="7" key="1">
    <citation type="journal article" date="2019" name="Int. J. Syst. Evol. Microbiol.">
        <title>The Global Catalogue of Microorganisms (GCM) 10K type strain sequencing project: providing services to taxonomists for standard genome sequencing and annotation.</title>
        <authorList>
            <consortium name="The Broad Institute Genomics Platform"/>
            <consortium name="The Broad Institute Genome Sequencing Center for Infectious Disease"/>
            <person name="Wu L."/>
            <person name="Ma J."/>
        </authorList>
    </citation>
    <scope>NUCLEOTIDE SEQUENCE [LARGE SCALE GENOMIC DNA]</scope>
    <source>
        <strain evidence="7">CCUG 55491</strain>
    </source>
</reference>
<dbReference type="Gene3D" id="3.30.70.270">
    <property type="match status" value="1"/>
</dbReference>
<keyword evidence="4" id="KW-0732">Signal</keyword>
<dbReference type="PROSITE" id="PS50887">
    <property type="entry name" value="GGDEF"/>
    <property type="match status" value="1"/>
</dbReference>
<dbReference type="Pfam" id="PF00990">
    <property type="entry name" value="GGDEF"/>
    <property type="match status" value="1"/>
</dbReference>
<feature type="transmembrane region" description="Helical" evidence="3">
    <location>
        <begin position="730"/>
        <end position="755"/>
    </location>
</feature>
<name>A0ABW2YLX5_9GAMM</name>
<keyword evidence="3" id="KW-0812">Transmembrane</keyword>
<feature type="signal peptide" evidence="4">
    <location>
        <begin position="1"/>
        <end position="18"/>
    </location>
</feature>
<dbReference type="CDD" id="cd01949">
    <property type="entry name" value="GGDEF"/>
    <property type="match status" value="1"/>
</dbReference>
<evidence type="ECO:0000256" key="4">
    <source>
        <dbReference type="SAM" id="SignalP"/>
    </source>
</evidence>
<keyword evidence="3" id="KW-1133">Transmembrane helix</keyword>
<evidence type="ECO:0000313" key="7">
    <source>
        <dbReference type="Proteomes" id="UP001597090"/>
    </source>
</evidence>
<sequence>MRWLVLVACLAGSSMAHAADAPGTYSFRSYGPDQGLRNQAVTSLAQDRAGFLYVGTEDGLFRYDGEHFQRLGVANGLPSDSVTVLHATRQGRLWVATGKGMVAWAGTLPDPQVGGVLLPDQEVLGIASSDSGRLLVSTSAGSFEGDAPQLKPVPGLPRQAGAGWLAPDGREALLAVRGVLHRRDAAGRWHARRLPAAVAGETAQALLKDSRGRIWIRGRQMLLRLDRFDAPVQDLSARLPGAAVQKGELHHDAAGRVWAPTNHGIAFFDGAEQGLIDDVRGLPNEWATTVLMDREGSLWVGSEGVHRLQGRLAWTSFSRRQELPSDTVWAVMRDRAGTLWAATNRGVAHASARGWVALPATQARSFYAFAEGPAGDLWIGGNSGQAGTNTLLRRAPGAADFRPVPLTSARGPSTVNSLAFGADGALYVATMAHGLHRLTPAGTGFASQAVVLPGGAVDEQINQLARDPGGRLWAAGMRGLAVHDGRQWRRLGTADGLLESQVETITPAGAHGLWVSYWNVDGLSRVRVLAGGPRVVEHVTRPDALVGDTVYSAGLDRHGIVWLGTAMGVKRWRHGRIERFGRADGLPGDDASANAFWADANGDLWFGMANGLAHFDARHDAGVPKPPVTLVTSVQDGQARHLAAAIAQVAWDDRALTFRFAALSFLDETRIQRQVRLLGFENAWRDTRVSEARYTGLLPGRYRFQVRARYGAGAFGPIATRTVAVLPPWWLTWWFLALTVAAVVLLAVLALRWWLRRLRRKNLQLEALVAARTRELQVANAALEEASMVDPLTGLKNRRYLAVFMPEELARCLRQRRVDADEARDARGRNLDLCLLMVDLDHFKSVNDTHGHAAGDLVLRQVAQVMRAACRESDVVVRWGGEEFLILARNADRDQAQVLAAMVCDAVRAHPFDLGNGVVLRKTCSLGFSAFPLVPGQPERFGWEAAVELADQCLYAAKNSGRDGWVGCLVQDPVAAADGALPAMQELAGDGQGRILSSFPESSVPAGTNGIAATRGEAPRWQPGIGREAAALQPGPVCTE</sequence>
<feature type="domain" description="GGDEF" evidence="5">
    <location>
        <begin position="831"/>
        <end position="970"/>
    </location>
</feature>
<comment type="catalytic activity">
    <reaction evidence="2">
        <text>2 GTP = 3',3'-c-di-GMP + 2 diphosphate</text>
        <dbReference type="Rhea" id="RHEA:24898"/>
        <dbReference type="ChEBI" id="CHEBI:33019"/>
        <dbReference type="ChEBI" id="CHEBI:37565"/>
        <dbReference type="ChEBI" id="CHEBI:58805"/>
        <dbReference type="EC" id="2.7.7.65"/>
    </reaction>
</comment>
<dbReference type="Pfam" id="PF07494">
    <property type="entry name" value="Reg_prop"/>
    <property type="match status" value="4"/>
</dbReference>
<evidence type="ECO:0000256" key="2">
    <source>
        <dbReference type="ARBA" id="ARBA00034247"/>
    </source>
</evidence>
<dbReference type="InterPro" id="IPR029787">
    <property type="entry name" value="Nucleotide_cyclase"/>
</dbReference>
<dbReference type="InterPro" id="IPR013783">
    <property type="entry name" value="Ig-like_fold"/>
</dbReference>
<gene>
    <name evidence="6" type="ORF">ACFQZQ_08935</name>
</gene>
<protein>
    <recommendedName>
        <fullName evidence="1">diguanylate cyclase</fullName>
        <ecNumber evidence="1">2.7.7.65</ecNumber>
    </recommendedName>
</protein>
<keyword evidence="7" id="KW-1185">Reference proteome</keyword>
<comment type="caution">
    <text evidence="6">The sequence shown here is derived from an EMBL/GenBank/DDBJ whole genome shotgun (WGS) entry which is preliminary data.</text>
</comment>
<dbReference type="RefSeq" id="WP_386812402.1">
    <property type="nucleotide sequence ID" value="NZ_JBHTIH010000003.1"/>
</dbReference>
<dbReference type="EMBL" id="JBHTIH010000003">
    <property type="protein sequence ID" value="MFD0739404.1"/>
    <property type="molecule type" value="Genomic_DNA"/>
</dbReference>
<keyword evidence="6" id="KW-0548">Nucleotidyltransferase</keyword>
<evidence type="ECO:0000259" key="5">
    <source>
        <dbReference type="PROSITE" id="PS50887"/>
    </source>
</evidence>
<dbReference type="InterPro" id="IPR015943">
    <property type="entry name" value="WD40/YVTN_repeat-like_dom_sf"/>
</dbReference>
<dbReference type="GO" id="GO:0052621">
    <property type="term" value="F:diguanylate cyclase activity"/>
    <property type="evidence" value="ECO:0007669"/>
    <property type="project" value="UniProtKB-EC"/>
</dbReference>
<evidence type="ECO:0000256" key="1">
    <source>
        <dbReference type="ARBA" id="ARBA00012528"/>
    </source>
</evidence>
<dbReference type="Proteomes" id="UP001597090">
    <property type="component" value="Unassembled WGS sequence"/>
</dbReference>
<keyword evidence="6" id="KW-0808">Transferase</keyword>